<comment type="caution">
    <text evidence="3">The sequence shown here is derived from an EMBL/GenBank/DDBJ whole genome shotgun (WGS) entry which is preliminary data.</text>
</comment>
<dbReference type="AlphaFoldDB" id="A0A2A3ZSU1"/>
<evidence type="ECO:0000259" key="1">
    <source>
        <dbReference type="Pfam" id="PF13304"/>
    </source>
</evidence>
<dbReference type="Gene3D" id="3.40.50.300">
    <property type="entry name" value="P-loop containing nucleotide triphosphate hydrolases"/>
    <property type="match status" value="1"/>
</dbReference>
<sequence length="547" mass="60470">MPHSFAMSSLMTWNIPTLDGTVFPLSLSPSKTAVFVGANGTGKSALSHWLHTKVPEDVPLVRLLAHRRLWLSSSGPETTPSTFATNSSILAREDRKPTSRYKDTRANERSAGILFRLMSAENERNSRVAQLAETNSLREKPEPSPLGRISFLLQAVGLNLTFQVGRSMSFDVDRDGHQYPIEQMSDGEKAGFLLAAEVVLADANSVFILDEPERHLHPSISRRLIRQLITERPDCGFVLFTHDLDLAEKLRYESARSIIVRSVTWIESNVSGWDLVELPAQAPMPEEARYAVLGGRDRILFVEGTAASLDSSLYEHLFPGWSIQSGGSCREIIQMVSSFQRVPELHRISGSGIVDGDARTHAEAEKLEKQGVLALPVNEVESLYFLTEVIQTMARWQARQLNLSADTLFDDALQAGVAKLDDSGVQSHLAAANAEKILHRLIQSELPSRSEIPNTGASIPLTVDSPYQDQLDALEKAVNARDWEALVTAYSVRDSPALDAISRTLKYPDRMTYQQAVLGRLRDDVDLLESLRAKLPSPPDSSSQSIP</sequence>
<dbReference type="InterPro" id="IPR051396">
    <property type="entry name" value="Bact_Antivir_Def_Nuclease"/>
</dbReference>
<protein>
    <submittedName>
        <fullName evidence="3">Uncharacterized protein</fullName>
    </submittedName>
</protein>
<dbReference type="CDD" id="cd00267">
    <property type="entry name" value="ABC_ATPase"/>
    <property type="match status" value="1"/>
</dbReference>
<proteinExistence type="predicted"/>
<dbReference type="Proteomes" id="UP000217881">
    <property type="component" value="Unassembled WGS sequence"/>
</dbReference>
<accession>A0A2A3ZSU1</accession>
<name>A0A2A3ZSU1_BREAU</name>
<evidence type="ECO:0000313" key="3">
    <source>
        <dbReference type="EMBL" id="PCC54586.1"/>
    </source>
</evidence>
<dbReference type="Pfam" id="PF14491">
    <property type="entry name" value="DUF4435"/>
    <property type="match status" value="1"/>
</dbReference>
<organism evidence="3 4">
    <name type="scientific">Brevibacterium aurantiacum</name>
    <dbReference type="NCBI Taxonomy" id="273384"/>
    <lineage>
        <taxon>Bacteria</taxon>
        <taxon>Bacillati</taxon>
        <taxon>Actinomycetota</taxon>
        <taxon>Actinomycetes</taxon>
        <taxon>Micrococcales</taxon>
        <taxon>Brevibacteriaceae</taxon>
        <taxon>Brevibacterium</taxon>
    </lineage>
</organism>
<feature type="domain" description="DUF4435" evidence="2">
    <location>
        <begin position="299"/>
        <end position="395"/>
    </location>
</feature>
<reference evidence="3 4" key="1">
    <citation type="journal article" date="2017" name="Elife">
        <title>Extensive horizontal gene transfer in cheese-associated bacteria.</title>
        <authorList>
            <person name="Bonham K.S."/>
            <person name="Wolfe B.E."/>
            <person name="Dutton R.J."/>
        </authorList>
    </citation>
    <scope>NUCLEOTIDE SEQUENCE [LARGE SCALE GENOMIC DNA]</scope>
    <source>
        <strain evidence="3 4">738_8</strain>
    </source>
</reference>
<dbReference type="SUPFAM" id="SSF52540">
    <property type="entry name" value="P-loop containing nucleoside triphosphate hydrolases"/>
    <property type="match status" value="1"/>
</dbReference>
<dbReference type="GO" id="GO:0016887">
    <property type="term" value="F:ATP hydrolysis activity"/>
    <property type="evidence" value="ECO:0007669"/>
    <property type="project" value="InterPro"/>
</dbReference>
<gene>
    <name evidence="3" type="ORF">CIK59_06105</name>
</gene>
<feature type="domain" description="ATPase AAA-type core" evidence="1">
    <location>
        <begin position="109"/>
        <end position="244"/>
    </location>
</feature>
<evidence type="ECO:0000259" key="2">
    <source>
        <dbReference type="Pfam" id="PF14491"/>
    </source>
</evidence>
<dbReference type="InterPro" id="IPR029492">
    <property type="entry name" value="DUF4435"/>
</dbReference>
<dbReference type="PANTHER" id="PTHR43581:SF2">
    <property type="entry name" value="EXCINUCLEASE ATPASE SUBUNIT"/>
    <property type="match status" value="1"/>
</dbReference>
<dbReference type="Pfam" id="PF13304">
    <property type="entry name" value="AAA_21"/>
    <property type="match status" value="1"/>
</dbReference>
<dbReference type="EMBL" id="NRHA01000008">
    <property type="protein sequence ID" value="PCC54586.1"/>
    <property type="molecule type" value="Genomic_DNA"/>
</dbReference>
<dbReference type="InterPro" id="IPR003959">
    <property type="entry name" value="ATPase_AAA_core"/>
</dbReference>
<dbReference type="PANTHER" id="PTHR43581">
    <property type="entry name" value="ATP/GTP PHOSPHATASE"/>
    <property type="match status" value="1"/>
</dbReference>
<evidence type="ECO:0000313" key="4">
    <source>
        <dbReference type="Proteomes" id="UP000217881"/>
    </source>
</evidence>
<dbReference type="GO" id="GO:0005524">
    <property type="term" value="F:ATP binding"/>
    <property type="evidence" value="ECO:0007669"/>
    <property type="project" value="InterPro"/>
</dbReference>
<dbReference type="InterPro" id="IPR027417">
    <property type="entry name" value="P-loop_NTPase"/>
</dbReference>